<reference evidence="2" key="1">
    <citation type="submission" date="2019-12" db="EMBL/GenBank/DDBJ databases">
        <title>Genome sequencing and annotation of Brassica cretica.</title>
        <authorList>
            <person name="Studholme D.J."/>
            <person name="Sarris P."/>
        </authorList>
    </citation>
    <scope>NUCLEOTIDE SEQUENCE</scope>
    <source>
        <strain evidence="2">PFS-109/04</strain>
        <tissue evidence="2">Leaf</tissue>
    </source>
</reference>
<dbReference type="AlphaFoldDB" id="A0A8S9SKS1"/>
<dbReference type="Proteomes" id="UP000712600">
    <property type="component" value="Unassembled WGS sequence"/>
</dbReference>
<comment type="caution">
    <text evidence="2">The sequence shown here is derived from an EMBL/GenBank/DDBJ whole genome shotgun (WGS) entry which is preliminary data.</text>
</comment>
<name>A0A8S9SKS1_BRACR</name>
<evidence type="ECO:0000256" key="1">
    <source>
        <dbReference type="SAM" id="MobiDB-lite"/>
    </source>
</evidence>
<sequence length="177" mass="20406">MAGNVRWVRYAQSLRSDRAPARARSLPSDRVEWAFSRYVVTELWLELGFRKEESISKKYLLKKFSTFFFFGDLDVNFVVTVFDPNSTQQWREGRRAKETLLQSSTNRHEVHLPGGKRQKGPQNPGDWSRPRSAARDHNKKEESSSRGTHPNSEIEPTGYITKVKHGLTTGVPRKLMS</sequence>
<feature type="region of interest" description="Disordered" evidence="1">
    <location>
        <begin position="99"/>
        <end position="177"/>
    </location>
</feature>
<evidence type="ECO:0000313" key="2">
    <source>
        <dbReference type="EMBL" id="KAF3601337.1"/>
    </source>
</evidence>
<organism evidence="2 3">
    <name type="scientific">Brassica cretica</name>
    <name type="common">Mustard</name>
    <dbReference type="NCBI Taxonomy" id="69181"/>
    <lineage>
        <taxon>Eukaryota</taxon>
        <taxon>Viridiplantae</taxon>
        <taxon>Streptophyta</taxon>
        <taxon>Embryophyta</taxon>
        <taxon>Tracheophyta</taxon>
        <taxon>Spermatophyta</taxon>
        <taxon>Magnoliopsida</taxon>
        <taxon>eudicotyledons</taxon>
        <taxon>Gunneridae</taxon>
        <taxon>Pentapetalae</taxon>
        <taxon>rosids</taxon>
        <taxon>malvids</taxon>
        <taxon>Brassicales</taxon>
        <taxon>Brassicaceae</taxon>
        <taxon>Brassiceae</taxon>
        <taxon>Brassica</taxon>
    </lineage>
</organism>
<dbReference type="EMBL" id="QGKX02000004">
    <property type="protein sequence ID" value="KAF3601337.1"/>
    <property type="molecule type" value="Genomic_DNA"/>
</dbReference>
<feature type="compositionally biased region" description="Basic and acidic residues" evidence="1">
    <location>
        <begin position="133"/>
        <end position="144"/>
    </location>
</feature>
<evidence type="ECO:0000313" key="3">
    <source>
        <dbReference type="Proteomes" id="UP000712600"/>
    </source>
</evidence>
<protein>
    <recommendedName>
        <fullName evidence="4">DUF1985 domain-containing protein</fullName>
    </recommendedName>
</protein>
<gene>
    <name evidence="2" type="ORF">F2Q69_00035272</name>
</gene>
<proteinExistence type="predicted"/>
<accession>A0A8S9SKS1</accession>
<evidence type="ECO:0008006" key="4">
    <source>
        <dbReference type="Google" id="ProtNLM"/>
    </source>
</evidence>